<accession>A0AAV2GCT1</accession>
<dbReference type="EMBL" id="OZ034821">
    <property type="protein sequence ID" value="CAL1407528.1"/>
    <property type="molecule type" value="Genomic_DNA"/>
</dbReference>
<evidence type="ECO:0000256" key="1">
    <source>
        <dbReference type="SAM" id="MobiDB-lite"/>
    </source>
</evidence>
<evidence type="ECO:0000313" key="3">
    <source>
        <dbReference type="Proteomes" id="UP001497516"/>
    </source>
</evidence>
<name>A0AAV2GCT1_9ROSI</name>
<protein>
    <recommendedName>
        <fullName evidence="4">Secreted protein</fullName>
    </recommendedName>
</protein>
<feature type="region of interest" description="Disordered" evidence="1">
    <location>
        <begin position="61"/>
        <end position="86"/>
    </location>
</feature>
<reference evidence="2 3" key="1">
    <citation type="submission" date="2024-04" db="EMBL/GenBank/DDBJ databases">
        <authorList>
            <person name="Fracassetti M."/>
        </authorList>
    </citation>
    <scope>NUCLEOTIDE SEQUENCE [LARGE SCALE GENOMIC DNA]</scope>
</reference>
<proteinExistence type="predicted"/>
<organism evidence="2 3">
    <name type="scientific">Linum trigynum</name>
    <dbReference type="NCBI Taxonomy" id="586398"/>
    <lineage>
        <taxon>Eukaryota</taxon>
        <taxon>Viridiplantae</taxon>
        <taxon>Streptophyta</taxon>
        <taxon>Embryophyta</taxon>
        <taxon>Tracheophyta</taxon>
        <taxon>Spermatophyta</taxon>
        <taxon>Magnoliopsida</taxon>
        <taxon>eudicotyledons</taxon>
        <taxon>Gunneridae</taxon>
        <taxon>Pentapetalae</taxon>
        <taxon>rosids</taxon>
        <taxon>fabids</taxon>
        <taxon>Malpighiales</taxon>
        <taxon>Linaceae</taxon>
        <taxon>Linum</taxon>
    </lineage>
</organism>
<evidence type="ECO:0000313" key="2">
    <source>
        <dbReference type="EMBL" id="CAL1407528.1"/>
    </source>
</evidence>
<sequence length="86" mass="9135">MIPLPGATHRLLCSISPRHSAPSLCFLLVATTAFSSIKPSSPSYSRLVIFPPSLLAQPASALCPPPQSGQSRRRQRNKNGQALPSA</sequence>
<gene>
    <name evidence="2" type="ORF">LTRI10_LOCUS47189</name>
</gene>
<keyword evidence="3" id="KW-1185">Reference proteome</keyword>
<dbReference type="Proteomes" id="UP001497516">
    <property type="component" value="Chromosome 8"/>
</dbReference>
<evidence type="ECO:0008006" key="4">
    <source>
        <dbReference type="Google" id="ProtNLM"/>
    </source>
</evidence>
<dbReference type="AlphaFoldDB" id="A0AAV2GCT1"/>